<evidence type="ECO:0000313" key="3">
    <source>
        <dbReference type="Proteomes" id="UP001208567"/>
    </source>
</evidence>
<dbReference type="Pfam" id="PF01048">
    <property type="entry name" value="PNP_UDP_1"/>
    <property type="match status" value="1"/>
</dbReference>
<dbReference type="EMBL" id="BRXR01000001">
    <property type="protein sequence ID" value="GLC31442.1"/>
    <property type="molecule type" value="Genomic_DNA"/>
</dbReference>
<dbReference type="InterPro" id="IPR000845">
    <property type="entry name" value="Nucleoside_phosphorylase_d"/>
</dbReference>
<comment type="caution">
    <text evidence="2">The sequence shown here is derived from an EMBL/GenBank/DDBJ whole genome shotgun (WGS) entry which is preliminary data.</text>
</comment>
<sequence length="225" mass="24850">MKKIGMIVAVEIEAVLNKFGMPIQELKFAGHVVYQYKLAEQELFVIHSGAGEIAAAMATQFLISQFNIDLIVNFGVVGGLTHEMALARTCIVESVVHYDFDTSEADGSEVGRYLDYPSVYIPTTKEILHKALEIEPTLRKVVCASGDKFIAQKEKKEELHNIYKADICEMEAAGIVLTCNKNKIPCLLIKTVSDSITGGASEFWNAVNESARICLEITSKILNNF</sequence>
<evidence type="ECO:0000313" key="2">
    <source>
        <dbReference type="EMBL" id="GLC31442.1"/>
    </source>
</evidence>
<protein>
    <recommendedName>
        <fullName evidence="1">Nucleoside phosphorylase domain-containing protein</fullName>
    </recommendedName>
</protein>
<dbReference type="RefSeq" id="WP_264850739.1">
    <property type="nucleotide sequence ID" value="NZ_BRXR01000001.1"/>
</dbReference>
<dbReference type="Proteomes" id="UP001208567">
    <property type="component" value="Unassembled WGS sequence"/>
</dbReference>
<dbReference type="SUPFAM" id="SSF53167">
    <property type="entry name" value="Purine and uridine phosphorylases"/>
    <property type="match status" value="1"/>
</dbReference>
<organism evidence="2 3">
    <name type="scientific">Clostridium omnivorum</name>
    <dbReference type="NCBI Taxonomy" id="1604902"/>
    <lineage>
        <taxon>Bacteria</taxon>
        <taxon>Bacillati</taxon>
        <taxon>Bacillota</taxon>
        <taxon>Clostridia</taxon>
        <taxon>Eubacteriales</taxon>
        <taxon>Clostridiaceae</taxon>
        <taxon>Clostridium</taxon>
    </lineage>
</organism>
<dbReference type="CDD" id="cd09008">
    <property type="entry name" value="MTAN"/>
    <property type="match status" value="1"/>
</dbReference>
<dbReference type="PANTHER" id="PTHR46832:SF1">
    <property type="entry name" value="5'-METHYLTHIOADENOSINE_S-ADENOSYLHOMOCYSTEINE NUCLEOSIDASE"/>
    <property type="match status" value="1"/>
</dbReference>
<proteinExistence type="predicted"/>
<accession>A0ABQ5N8D9</accession>
<dbReference type="Gene3D" id="3.40.50.1580">
    <property type="entry name" value="Nucleoside phosphorylase domain"/>
    <property type="match status" value="1"/>
</dbReference>
<gene>
    <name evidence="2" type="ORF">bsdE14_28520</name>
</gene>
<reference evidence="2 3" key="1">
    <citation type="journal article" date="2024" name="Int. J. Syst. Evol. Microbiol.">
        <title>Clostridium omnivorum sp. nov., isolated from anoxic soil under the treatment of reductive soil disinfestation.</title>
        <authorList>
            <person name="Ueki A."/>
            <person name="Tonouchi A."/>
            <person name="Kaku N."/>
            <person name="Honma S."/>
            <person name="Ueki K."/>
        </authorList>
    </citation>
    <scope>NUCLEOTIDE SEQUENCE [LARGE SCALE GENOMIC DNA]</scope>
    <source>
        <strain evidence="2 3">E14</strain>
    </source>
</reference>
<evidence type="ECO:0000259" key="1">
    <source>
        <dbReference type="Pfam" id="PF01048"/>
    </source>
</evidence>
<dbReference type="InterPro" id="IPR035994">
    <property type="entry name" value="Nucleoside_phosphorylase_sf"/>
</dbReference>
<keyword evidence="3" id="KW-1185">Reference proteome</keyword>
<dbReference type="PANTHER" id="PTHR46832">
    <property type="entry name" value="5'-METHYLTHIOADENOSINE/S-ADENOSYLHOMOCYSTEINE NUCLEOSIDASE"/>
    <property type="match status" value="1"/>
</dbReference>
<name>A0ABQ5N8D9_9CLOT</name>
<feature type="domain" description="Nucleoside phosphorylase" evidence="1">
    <location>
        <begin position="12"/>
        <end position="222"/>
    </location>
</feature>